<comment type="caution">
    <text evidence="1">The sequence shown here is derived from an EMBL/GenBank/DDBJ whole genome shotgun (WGS) entry which is preliminary data.</text>
</comment>
<accession>A0A846H6P8</accession>
<reference evidence="1 2" key="1">
    <citation type="journal article" date="2015" name="Genome Announc.">
        <title>Draft Genome Sequence of Cyanobacterium Hassallia byssoidea Strain VB512170, Isolated from Monuments in India.</title>
        <authorList>
            <person name="Singh D."/>
            <person name="Chandrababunaidu M.M."/>
            <person name="Panda A."/>
            <person name="Sen D."/>
            <person name="Bhattacharyya S."/>
            <person name="Adhikary S.P."/>
            <person name="Tripathy S."/>
        </authorList>
    </citation>
    <scope>NUCLEOTIDE SEQUENCE [LARGE SCALE GENOMIC DNA]</scope>
    <source>
        <strain evidence="1 2">VB512170</strain>
    </source>
</reference>
<organism evidence="1 2">
    <name type="scientific">Hassallia byssoidea VB512170</name>
    <dbReference type="NCBI Taxonomy" id="1304833"/>
    <lineage>
        <taxon>Bacteria</taxon>
        <taxon>Bacillati</taxon>
        <taxon>Cyanobacteriota</taxon>
        <taxon>Cyanophyceae</taxon>
        <taxon>Nostocales</taxon>
        <taxon>Tolypothrichaceae</taxon>
        <taxon>Hassallia</taxon>
    </lineage>
</organism>
<sequence>MRDLTDYYSNFNQYIKQDFQQYRCQVDEFMSQINKITSSDAIIGATHEFIRNRQENFVNEAINEHFVK</sequence>
<evidence type="ECO:0000313" key="1">
    <source>
        <dbReference type="EMBL" id="NEU72648.1"/>
    </source>
</evidence>
<proteinExistence type="predicted"/>
<evidence type="ECO:0000313" key="2">
    <source>
        <dbReference type="Proteomes" id="UP000031549"/>
    </source>
</evidence>
<dbReference type="EMBL" id="JTCM02000012">
    <property type="protein sequence ID" value="NEU72648.1"/>
    <property type="molecule type" value="Genomic_DNA"/>
</dbReference>
<keyword evidence="2" id="KW-1185">Reference proteome</keyword>
<dbReference type="Proteomes" id="UP000031549">
    <property type="component" value="Unassembled WGS sequence"/>
</dbReference>
<name>A0A846H6P8_9CYAN</name>
<dbReference type="RefSeq" id="WP_039747391.1">
    <property type="nucleotide sequence ID" value="NZ_JTCM02000012.1"/>
</dbReference>
<protein>
    <submittedName>
        <fullName evidence="1">Uncharacterized protein</fullName>
    </submittedName>
</protein>
<gene>
    <name evidence="1" type="ORF">PI95_008720</name>
</gene>
<dbReference type="AlphaFoldDB" id="A0A846H6P8"/>